<dbReference type="STRING" id="269621.A0A238F7H6"/>
<sequence>MPSPLLRRRKAPTSAPAHVPRGLFERVQGKPIKRYIPKDEVQRHRTFKEDCVIAEMEYCDKNNIRPCDLQRVTQPKQVKRRAPSMWNTFRKSKHLKQLAEDESVDFPAGLMERQTFAAKHWKRINETEETRLQCEETLSLEQGPADIDADDADNAGVTIAFKRPSSVAATDKAAAQACKEYASQLQEVSEYYSSQFQVETYIMVSSSRVERRDDRFIVSSGGGKAFAQRMGWEGKDEMFKILKPFTKCVTGRAALEEEVSNQNHLVREADVNDKRYQISELINWYTRLVRELFNGIAVPEKPRFWYNRAKLFSQHKMTVHVSGGLRLDDFRSSTGTPKMNLDDLRRIIPLLRNKKLEFRLSVGSIAPNPTDPADPADPDLPAL</sequence>
<evidence type="ECO:0000313" key="1">
    <source>
        <dbReference type="EMBL" id="SCV68031.1"/>
    </source>
</evidence>
<dbReference type="EMBL" id="FMSP01000003">
    <property type="protein sequence ID" value="SCV68031.1"/>
    <property type="molecule type" value="Genomic_DNA"/>
</dbReference>
<protein>
    <submittedName>
        <fullName evidence="1">BQ2448_152 protein</fullName>
    </submittedName>
</protein>
<keyword evidence="2" id="KW-1185">Reference proteome</keyword>
<dbReference type="AlphaFoldDB" id="A0A238F7H6"/>
<name>A0A238F7H6_9BASI</name>
<evidence type="ECO:0000313" key="2">
    <source>
        <dbReference type="Proteomes" id="UP000198372"/>
    </source>
</evidence>
<proteinExistence type="predicted"/>
<gene>
    <name evidence="1" type="ORF">BQ2448_152</name>
</gene>
<reference evidence="2" key="1">
    <citation type="submission" date="2016-09" db="EMBL/GenBank/DDBJ databases">
        <authorList>
            <person name="Jeantristanb JTB J.-T."/>
            <person name="Ricardo R."/>
        </authorList>
    </citation>
    <scope>NUCLEOTIDE SEQUENCE [LARGE SCALE GENOMIC DNA]</scope>
</reference>
<accession>A0A238F7H6</accession>
<organism evidence="1 2">
    <name type="scientific">Microbotryum intermedium</name>
    <dbReference type="NCBI Taxonomy" id="269621"/>
    <lineage>
        <taxon>Eukaryota</taxon>
        <taxon>Fungi</taxon>
        <taxon>Dikarya</taxon>
        <taxon>Basidiomycota</taxon>
        <taxon>Pucciniomycotina</taxon>
        <taxon>Microbotryomycetes</taxon>
        <taxon>Microbotryales</taxon>
        <taxon>Microbotryaceae</taxon>
        <taxon>Microbotryum</taxon>
    </lineage>
</organism>
<dbReference type="OrthoDB" id="2540495at2759"/>
<dbReference type="Proteomes" id="UP000198372">
    <property type="component" value="Unassembled WGS sequence"/>
</dbReference>